<evidence type="ECO:0000313" key="7">
    <source>
        <dbReference type="Proteomes" id="UP000818624"/>
    </source>
</evidence>
<dbReference type="Proteomes" id="UP000818624">
    <property type="component" value="Chromosome 1"/>
</dbReference>
<dbReference type="InterPro" id="IPR036910">
    <property type="entry name" value="HMG_box_dom_sf"/>
</dbReference>
<feature type="compositionally biased region" description="Basic and acidic residues" evidence="4">
    <location>
        <begin position="165"/>
        <end position="179"/>
    </location>
</feature>
<evidence type="ECO:0000313" key="6">
    <source>
        <dbReference type="EMBL" id="WFD46921.1"/>
    </source>
</evidence>
<dbReference type="CDD" id="cd01389">
    <property type="entry name" value="HMG-box_ROX1-like"/>
    <property type="match status" value="1"/>
</dbReference>
<evidence type="ECO:0000256" key="4">
    <source>
        <dbReference type="SAM" id="MobiDB-lite"/>
    </source>
</evidence>
<accession>A0ABY8EN12</accession>
<evidence type="ECO:0000256" key="2">
    <source>
        <dbReference type="ARBA" id="ARBA00023242"/>
    </source>
</evidence>
<feature type="DNA-binding region" description="HMG box" evidence="3">
    <location>
        <begin position="109"/>
        <end position="178"/>
    </location>
</feature>
<dbReference type="PANTHER" id="PTHR45789:SF2">
    <property type="entry name" value="FI18025P1"/>
    <property type="match status" value="1"/>
</dbReference>
<feature type="region of interest" description="Disordered" evidence="4">
    <location>
        <begin position="83"/>
        <end position="106"/>
    </location>
</feature>
<evidence type="ECO:0000259" key="5">
    <source>
        <dbReference type="PROSITE" id="PS50118"/>
    </source>
</evidence>
<reference evidence="6 7" key="1">
    <citation type="journal article" date="2020" name="Elife">
        <title>Loss of centromere function drives karyotype evolution in closely related Malassezia species.</title>
        <authorList>
            <person name="Sankaranarayanan S.R."/>
            <person name="Ianiri G."/>
            <person name="Coelho M.A."/>
            <person name="Reza M.H."/>
            <person name="Thimmappa B.C."/>
            <person name="Ganguly P."/>
            <person name="Vadnala R.N."/>
            <person name="Sun S."/>
            <person name="Siddharthan R."/>
            <person name="Tellgren-Roth C."/>
            <person name="Dawson T.L."/>
            <person name="Heitman J."/>
            <person name="Sanyal K."/>
        </authorList>
    </citation>
    <scope>NUCLEOTIDE SEQUENCE [LARGE SCALE GENOMIC DNA]</scope>
    <source>
        <strain evidence="6">CBS14141</strain>
    </source>
</reference>
<feature type="domain" description="HMG box" evidence="5">
    <location>
        <begin position="109"/>
        <end position="178"/>
    </location>
</feature>
<organism evidence="6 7">
    <name type="scientific">Malassezia furfur</name>
    <name type="common">Pityriasis versicolor infection agent</name>
    <name type="synonym">Pityrosporum furfur</name>
    <dbReference type="NCBI Taxonomy" id="55194"/>
    <lineage>
        <taxon>Eukaryota</taxon>
        <taxon>Fungi</taxon>
        <taxon>Dikarya</taxon>
        <taxon>Basidiomycota</taxon>
        <taxon>Ustilaginomycotina</taxon>
        <taxon>Malasseziomycetes</taxon>
        <taxon>Malasseziales</taxon>
        <taxon>Malasseziaceae</taxon>
        <taxon>Malassezia</taxon>
    </lineage>
</organism>
<keyword evidence="2 3" id="KW-0539">Nucleus</keyword>
<feature type="compositionally biased region" description="Polar residues" evidence="4">
    <location>
        <begin position="87"/>
        <end position="98"/>
    </location>
</feature>
<dbReference type="Gene3D" id="1.10.30.10">
    <property type="entry name" value="High mobility group box domain"/>
    <property type="match status" value="1"/>
</dbReference>
<evidence type="ECO:0000256" key="1">
    <source>
        <dbReference type="ARBA" id="ARBA00023125"/>
    </source>
</evidence>
<dbReference type="InterPro" id="IPR051356">
    <property type="entry name" value="SOX/SOX-like_TF"/>
</dbReference>
<dbReference type="SUPFAM" id="SSF47095">
    <property type="entry name" value="HMG-box"/>
    <property type="match status" value="1"/>
</dbReference>
<feature type="region of interest" description="Disordered" evidence="4">
    <location>
        <begin position="165"/>
        <end position="184"/>
    </location>
</feature>
<gene>
    <name evidence="6" type="ORF">GLX27_001565</name>
</gene>
<dbReference type="PANTHER" id="PTHR45789">
    <property type="entry name" value="FI18025P1"/>
    <property type="match status" value="1"/>
</dbReference>
<dbReference type="Pfam" id="PF00505">
    <property type="entry name" value="HMG_box"/>
    <property type="match status" value="1"/>
</dbReference>
<keyword evidence="7" id="KW-1185">Reference proteome</keyword>
<proteinExistence type="predicted"/>
<keyword evidence="1 3" id="KW-0238">DNA-binding</keyword>
<protein>
    <recommendedName>
        <fullName evidence="5">HMG box domain-containing protein</fullName>
    </recommendedName>
</protein>
<dbReference type="InterPro" id="IPR009071">
    <property type="entry name" value="HMG_box_dom"/>
</dbReference>
<evidence type="ECO:0000256" key="3">
    <source>
        <dbReference type="PROSITE-ProRule" id="PRU00267"/>
    </source>
</evidence>
<dbReference type="PROSITE" id="PS50118">
    <property type="entry name" value="HMG_BOX_2"/>
    <property type="match status" value="1"/>
</dbReference>
<sequence length="510" mass="55603">MNAPGHVFPGPKMSFWKDDLGSAVDFAPTAPHATFPAPPAVGGGLPPPSQDAHDPWHIGQDLFLPAPFGTGTQPIHAAQDAPPPLAQGTSCPSTPRSTSHTRKMAPGHIKRPRNAFILFRSHAVATNLVPKEVERDHRNISRIISHMWRSLGKEERAMWEAQAQAEKERHRREHPDYKYRPGSRRTNINRRNVRKLSSTERECEHIADVILKACGRSGVKRRGSSTGQIRRLQPSDLSVCPDALMPQRPPLRRSISSNGLVLPPTLTNRQAALESRYDAPSFLRPSSFDVRRGKMLRRSSSAPPAESAGLCVSQDAENAHGLTLGDDPVAGDALDWVLDTPLLSEQSSPFASDPSALVHSPFQGLAPQPSAPLLGEQATQPSLEVDSAFMEQTFETFSLDAEPSAHPDTDLFGLPGMMPTCLLPPVSPTSTHPANWSVQEQVPMSVQSMFQSHVTHRMSPFFQNSTSTSGPSQNDFVHLAEGSRPWECGKVDMPFLGLPSSDGWHPSSSA</sequence>
<dbReference type="EMBL" id="CP046234">
    <property type="protein sequence ID" value="WFD46921.1"/>
    <property type="molecule type" value="Genomic_DNA"/>
</dbReference>
<name>A0ABY8EN12_MALFU</name>
<dbReference type="SMART" id="SM00398">
    <property type="entry name" value="HMG"/>
    <property type="match status" value="1"/>
</dbReference>